<name>A0A0F9S3G9_9ZZZZ</name>
<keyword evidence="1" id="KW-0472">Membrane</keyword>
<gene>
    <name evidence="2" type="ORF">LCGC14_0503030</name>
</gene>
<keyword evidence="1" id="KW-1133">Transmembrane helix</keyword>
<sequence length="65" mass="7211">MQLKTAYQLLKNSENTILQNEEQFNTDMENLGISIMSDKRKSFFKGLMIGLGAGGAALIILSIFN</sequence>
<keyword evidence="1" id="KW-0812">Transmembrane</keyword>
<feature type="transmembrane region" description="Helical" evidence="1">
    <location>
        <begin position="43"/>
        <end position="64"/>
    </location>
</feature>
<organism evidence="2">
    <name type="scientific">marine sediment metagenome</name>
    <dbReference type="NCBI Taxonomy" id="412755"/>
    <lineage>
        <taxon>unclassified sequences</taxon>
        <taxon>metagenomes</taxon>
        <taxon>ecological metagenomes</taxon>
    </lineage>
</organism>
<proteinExistence type="predicted"/>
<protein>
    <submittedName>
        <fullName evidence="2">Uncharacterized protein</fullName>
    </submittedName>
</protein>
<evidence type="ECO:0000256" key="1">
    <source>
        <dbReference type="SAM" id="Phobius"/>
    </source>
</evidence>
<dbReference type="EMBL" id="LAZR01000593">
    <property type="protein sequence ID" value="KKN63355.1"/>
    <property type="molecule type" value="Genomic_DNA"/>
</dbReference>
<comment type="caution">
    <text evidence="2">The sequence shown here is derived from an EMBL/GenBank/DDBJ whole genome shotgun (WGS) entry which is preliminary data.</text>
</comment>
<accession>A0A0F9S3G9</accession>
<reference evidence="2" key="1">
    <citation type="journal article" date="2015" name="Nature">
        <title>Complex archaea that bridge the gap between prokaryotes and eukaryotes.</title>
        <authorList>
            <person name="Spang A."/>
            <person name="Saw J.H."/>
            <person name="Jorgensen S.L."/>
            <person name="Zaremba-Niedzwiedzka K."/>
            <person name="Martijn J."/>
            <person name="Lind A.E."/>
            <person name="van Eijk R."/>
            <person name="Schleper C."/>
            <person name="Guy L."/>
            <person name="Ettema T.J."/>
        </authorList>
    </citation>
    <scope>NUCLEOTIDE SEQUENCE</scope>
</reference>
<evidence type="ECO:0000313" key="2">
    <source>
        <dbReference type="EMBL" id="KKN63355.1"/>
    </source>
</evidence>
<dbReference type="AlphaFoldDB" id="A0A0F9S3G9"/>